<evidence type="ECO:0000256" key="4">
    <source>
        <dbReference type="ARBA" id="ARBA00022679"/>
    </source>
</evidence>
<evidence type="ECO:0000313" key="11">
    <source>
        <dbReference type="Proteomes" id="UP000812961"/>
    </source>
</evidence>
<evidence type="ECO:0000313" key="10">
    <source>
        <dbReference type="EMBL" id="MBW8684752.1"/>
    </source>
</evidence>
<evidence type="ECO:0000256" key="7">
    <source>
        <dbReference type="ARBA" id="ARBA00029660"/>
    </source>
</evidence>
<dbReference type="RefSeq" id="WP_220249965.1">
    <property type="nucleotide sequence ID" value="NZ_JAICCF010000002.1"/>
</dbReference>
<dbReference type="PANTHER" id="PTHR43072">
    <property type="entry name" value="N-ACETYLTRANSFERASE"/>
    <property type="match status" value="1"/>
</dbReference>
<organism evidence="10 11">
    <name type="scientific">Chitinophaga rhizophila</name>
    <dbReference type="NCBI Taxonomy" id="2866212"/>
    <lineage>
        <taxon>Bacteria</taxon>
        <taxon>Pseudomonadati</taxon>
        <taxon>Bacteroidota</taxon>
        <taxon>Chitinophagia</taxon>
        <taxon>Chitinophagales</taxon>
        <taxon>Chitinophagaceae</taxon>
        <taxon>Chitinophaga</taxon>
    </lineage>
</organism>
<dbReference type="InterPro" id="IPR016181">
    <property type="entry name" value="Acyl_CoA_acyltransferase"/>
</dbReference>
<dbReference type="GO" id="GO:0016746">
    <property type="term" value="F:acyltransferase activity"/>
    <property type="evidence" value="ECO:0007669"/>
    <property type="project" value="UniProtKB-KW"/>
</dbReference>
<evidence type="ECO:0000256" key="6">
    <source>
        <dbReference type="ARBA" id="ARBA00023315"/>
    </source>
</evidence>
<comment type="subunit">
    <text evidence="1">Homodimer.</text>
</comment>
<dbReference type="EC" id="2.3.1.82" evidence="2"/>
<gene>
    <name evidence="10" type="ORF">K1Y79_10465</name>
</gene>
<protein>
    <recommendedName>
        <fullName evidence="3">Aminoglycoside N(6')-acetyltransferase type 1</fullName>
        <ecNumber evidence="2">2.3.1.82</ecNumber>
    </recommendedName>
    <alternativeName>
        <fullName evidence="7">Aminoglycoside resistance protein</fullName>
    </alternativeName>
</protein>
<evidence type="ECO:0000256" key="8">
    <source>
        <dbReference type="ARBA" id="ARBA00048923"/>
    </source>
</evidence>
<evidence type="ECO:0000256" key="1">
    <source>
        <dbReference type="ARBA" id="ARBA00011738"/>
    </source>
</evidence>
<dbReference type="InterPro" id="IPR024170">
    <property type="entry name" value="Aminoglycoside_N6-AcTrfrase"/>
</dbReference>
<reference evidence="10 11" key="1">
    <citation type="submission" date="2021-08" db="EMBL/GenBank/DDBJ databases">
        <title>The genome sequence of Chitinophaga sp. B61.</title>
        <authorList>
            <person name="Zhang X."/>
        </authorList>
    </citation>
    <scope>NUCLEOTIDE SEQUENCE [LARGE SCALE GENOMIC DNA]</scope>
    <source>
        <strain evidence="10 11">B61</strain>
    </source>
</reference>
<dbReference type="CDD" id="cd04301">
    <property type="entry name" value="NAT_SF"/>
    <property type="match status" value="1"/>
</dbReference>
<keyword evidence="11" id="KW-1185">Reference proteome</keyword>
<dbReference type="Pfam" id="PF00583">
    <property type="entry name" value="Acetyltransf_1"/>
    <property type="match status" value="1"/>
</dbReference>
<dbReference type="NCBIfam" id="NF043067">
    <property type="entry name" value="AAC_6p_group_E"/>
    <property type="match status" value="1"/>
</dbReference>
<keyword evidence="6 10" id="KW-0012">Acyltransferase</keyword>
<proteinExistence type="predicted"/>
<evidence type="ECO:0000256" key="2">
    <source>
        <dbReference type="ARBA" id="ARBA00012888"/>
    </source>
</evidence>
<dbReference type="Gene3D" id="3.40.630.30">
    <property type="match status" value="1"/>
</dbReference>
<dbReference type="SUPFAM" id="SSF55729">
    <property type="entry name" value="Acyl-CoA N-acyltransferases (Nat)"/>
    <property type="match status" value="1"/>
</dbReference>
<comment type="catalytic activity">
    <reaction evidence="8">
        <text>kanamycin B + acetyl-CoA = N(6')-acetylkanamycin B + CoA + H(+)</text>
        <dbReference type="Rhea" id="RHEA:16449"/>
        <dbReference type="ChEBI" id="CHEBI:15378"/>
        <dbReference type="ChEBI" id="CHEBI:57287"/>
        <dbReference type="ChEBI" id="CHEBI:57288"/>
        <dbReference type="ChEBI" id="CHEBI:58390"/>
        <dbReference type="ChEBI" id="CHEBI:58549"/>
        <dbReference type="EC" id="2.3.1.82"/>
    </reaction>
</comment>
<dbReference type="Proteomes" id="UP000812961">
    <property type="component" value="Unassembled WGS sequence"/>
</dbReference>
<dbReference type="EMBL" id="JAICCF010000002">
    <property type="protein sequence ID" value="MBW8684752.1"/>
    <property type="molecule type" value="Genomic_DNA"/>
</dbReference>
<name>A0ABS7GDL1_9BACT</name>
<feature type="domain" description="N-acetyltransferase" evidence="9">
    <location>
        <begin position="4"/>
        <end position="148"/>
    </location>
</feature>
<comment type="caution">
    <text evidence="10">The sequence shown here is derived from an EMBL/GenBank/DDBJ whole genome shotgun (WGS) entry which is preliminary data.</text>
</comment>
<evidence type="ECO:0000256" key="3">
    <source>
        <dbReference type="ARBA" id="ARBA00017677"/>
    </source>
</evidence>
<accession>A0ABS7GDL1</accession>
<sequence>MDKFEIEEISKDNLRNLAALFVALWPECNIDEEYDECARILHSDDDTCFLVRASENDVAFIHVAIRRDYVEGALHSPTGYIEGLFVKEDFRNAGLSRLLLDLAEKWSKQKNCTQIASDTEVVNTDSINFHKKVGFEEVNRVMCFIKNI</sequence>
<keyword evidence="4 10" id="KW-0808">Transferase</keyword>
<evidence type="ECO:0000256" key="5">
    <source>
        <dbReference type="ARBA" id="ARBA00023251"/>
    </source>
</evidence>
<evidence type="ECO:0000259" key="9">
    <source>
        <dbReference type="PROSITE" id="PS51186"/>
    </source>
</evidence>
<dbReference type="PIRSF" id="PIRSF000452">
    <property type="entry name" value="6-N-acetyltransf"/>
    <property type="match status" value="1"/>
</dbReference>
<dbReference type="PROSITE" id="PS51186">
    <property type="entry name" value="GNAT"/>
    <property type="match status" value="1"/>
</dbReference>
<keyword evidence="5" id="KW-0046">Antibiotic resistance</keyword>
<dbReference type="InterPro" id="IPR000182">
    <property type="entry name" value="GNAT_dom"/>
</dbReference>